<gene>
    <name evidence="5" type="ORF">PAECIP111892_02848</name>
</gene>
<dbReference type="SMART" id="SM00283">
    <property type="entry name" value="MA"/>
    <property type="match status" value="1"/>
</dbReference>
<evidence type="ECO:0000256" key="2">
    <source>
        <dbReference type="PROSITE-ProRule" id="PRU00284"/>
    </source>
</evidence>
<feature type="transmembrane region" description="Helical" evidence="3">
    <location>
        <begin position="39"/>
        <end position="57"/>
    </location>
</feature>
<keyword evidence="3" id="KW-0472">Membrane</keyword>
<evidence type="ECO:0000259" key="4">
    <source>
        <dbReference type="PROSITE" id="PS50111"/>
    </source>
</evidence>
<proteinExistence type="predicted"/>
<protein>
    <recommendedName>
        <fullName evidence="4">Methyl-accepting transducer domain-containing protein</fullName>
    </recommendedName>
</protein>
<feature type="transmembrane region" description="Helical" evidence="3">
    <location>
        <begin position="103"/>
        <end position="122"/>
    </location>
</feature>
<keyword evidence="3" id="KW-1133">Transmembrane helix</keyword>
<keyword evidence="3" id="KW-0812">Transmembrane</keyword>
<feature type="domain" description="Methyl-accepting transducer" evidence="4">
    <location>
        <begin position="203"/>
        <end position="460"/>
    </location>
</feature>
<dbReference type="Proteomes" id="UP000838324">
    <property type="component" value="Unassembled WGS sequence"/>
</dbReference>
<feature type="transmembrane region" description="Helical" evidence="3">
    <location>
        <begin position="12"/>
        <end position="33"/>
    </location>
</feature>
<feature type="transmembrane region" description="Helical" evidence="3">
    <location>
        <begin position="134"/>
        <end position="157"/>
    </location>
</feature>
<dbReference type="Pfam" id="PF00015">
    <property type="entry name" value="MCPsignal"/>
    <property type="match status" value="1"/>
</dbReference>
<dbReference type="PROSITE" id="PS50111">
    <property type="entry name" value="CHEMOTAXIS_TRANSDUC_2"/>
    <property type="match status" value="1"/>
</dbReference>
<dbReference type="PANTHER" id="PTHR32089">
    <property type="entry name" value="METHYL-ACCEPTING CHEMOTAXIS PROTEIN MCPB"/>
    <property type="match status" value="1"/>
</dbReference>
<keyword evidence="6" id="KW-1185">Reference proteome</keyword>
<feature type="transmembrane region" description="Helical" evidence="3">
    <location>
        <begin position="64"/>
        <end position="97"/>
    </location>
</feature>
<comment type="caution">
    <text evidence="5">The sequence shown here is derived from an EMBL/GenBank/DDBJ whole genome shotgun (WGS) entry which is preliminary data.</text>
</comment>
<evidence type="ECO:0000256" key="3">
    <source>
        <dbReference type="SAM" id="Phobius"/>
    </source>
</evidence>
<dbReference type="EMBL" id="CAKMMG010000003">
    <property type="protein sequence ID" value="CAH1207324.1"/>
    <property type="molecule type" value="Genomic_DNA"/>
</dbReference>
<sequence length="491" mass="53686">MQNERKTELFWMRNKIIITIFWVVTVVGVILAFQIPKLWGTSAVAVPLAVGLTACNWKRKGVLVIPWIITAVLTLMAFYLTLSSVNSLVVLLLSSLLLLYPHYKYYAVSAAVSAVNILVQLLSGAEVSGTDSKLMIYITSLGLYLIISVVLLVVSYLNLKLEVQSERQRQQVETAGSQVEYLLSRVKTAVDGLYEFTGRFKEEVEMTGAITSEVAIGFQEVSKGIEYQATSIGEITEAIAVSDQHIRDVAGYSQEMKELSEATAAVSEQGSGNVTMLAGHISELTQTMDITSTQMQEFSQRSLDINEMLEGIMQISRQTNLLALNASIEAARAGEHGRGFAVVAGEVRKLAESSGKTADSISEVIAGLQQQTQTLIAQFEQSRSILQTGQESVQRTEAVFQSIQLNAQKVLAQAGEVEQSSAGMKHFSEKVVSEITEFSSVTEQSSAATEEILAGVEEQRRMTDNMVGSFKQLEGLIVSLNELVSDQNQKN</sequence>
<reference evidence="5" key="1">
    <citation type="submission" date="2022-01" db="EMBL/GenBank/DDBJ databases">
        <authorList>
            <person name="Criscuolo A."/>
        </authorList>
    </citation>
    <scope>NUCLEOTIDE SEQUENCE</scope>
    <source>
        <strain evidence="5">CIP111892</strain>
    </source>
</reference>
<keyword evidence="1 2" id="KW-0807">Transducer</keyword>
<dbReference type="SUPFAM" id="SSF58104">
    <property type="entry name" value="Methyl-accepting chemotaxis protein (MCP) signaling domain"/>
    <property type="match status" value="1"/>
</dbReference>
<organism evidence="5 6">
    <name type="scientific">Paenibacillus auburnensis</name>
    <dbReference type="NCBI Taxonomy" id="2905649"/>
    <lineage>
        <taxon>Bacteria</taxon>
        <taxon>Bacillati</taxon>
        <taxon>Bacillota</taxon>
        <taxon>Bacilli</taxon>
        <taxon>Bacillales</taxon>
        <taxon>Paenibacillaceae</taxon>
        <taxon>Paenibacillus</taxon>
    </lineage>
</organism>
<evidence type="ECO:0000256" key="1">
    <source>
        <dbReference type="ARBA" id="ARBA00023224"/>
    </source>
</evidence>
<dbReference type="Gene3D" id="1.10.287.950">
    <property type="entry name" value="Methyl-accepting chemotaxis protein"/>
    <property type="match status" value="1"/>
</dbReference>
<dbReference type="InterPro" id="IPR004089">
    <property type="entry name" value="MCPsignal_dom"/>
</dbReference>
<evidence type="ECO:0000313" key="5">
    <source>
        <dbReference type="EMBL" id="CAH1207324.1"/>
    </source>
</evidence>
<dbReference type="PANTHER" id="PTHR32089:SF114">
    <property type="entry name" value="METHYL-ACCEPTING CHEMOTAXIS PROTEIN MCPB"/>
    <property type="match status" value="1"/>
</dbReference>
<name>A0ABM9C8U7_9BACL</name>
<evidence type="ECO:0000313" key="6">
    <source>
        <dbReference type="Proteomes" id="UP000838324"/>
    </source>
</evidence>
<accession>A0ABM9C8U7</accession>